<evidence type="ECO:0000256" key="6">
    <source>
        <dbReference type="ARBA" id="ARBA00022737"/>
    </source>
</evidence>
<gene>
    <name evidence="11" type="ORF">F3Y22_tig00111779pilonHSYRG00076</name>
</gene>
<dbReference type="Gene3D" id="3.80.10.10">
    <property type="entry name" value="Ribonuclease Inhibitor"/>
    <property type="match status" value="1"/>
</dbReference>
<keyword evidence="6" id="KW-0677">Repeat</keyword>
<dbReference type="EMBL" id="VEPZ02001425">
    <property type="protein sequence ID" value="KAE8673554.1"/>
    <property type="molecule type" value="Genomic_DNA"/>
</dbReference>
<dbReference type="InterPro" id="IPR001611">
    <property type="entry name" value="Leu-rich_rpt"/>
</dbReference>
<protein>
    <recommendedName>
        <fullName evidence="13">DRT100 protein</fullName>
    </recommendedName>
</protein>
<keyword evidence="9" id="KW-0325">Glycoprotein</keyword>
<reference evidence="11" key="1">
    <citation type="submission" date="2019-09" db="EMBL/GenBank/DDBJ databases">
        <title>Draft genome information of white flower Hibiscus syriacus.</title>
        <authorList>
            <person name="Kim Y.-M."/>
        </authorList>
    </citation>
    <scope>NUCLEOTIDE SEQUENCE [LARGE SCALE GENOMIC DNA]</scope>
    <source>
        <strain evidence="11">YM2019G1</strain>
    </source>
</reference>
<evidence type="ECO:0000256" key="9">
    <source>
        <dbReference type="ARBA" id="ARBA00023180"/>
    </source>
</evidence>
<accession>A0A6A2YGU7</accession>
<evidence type="ECO:0000256" key="7">
    <source>
        <dbReference type="ARBA" id="ARBA00022989"/>
    </source>
</evidence>
<dbReference type="Proteomes" id="UP000436088">
    <property type="component" value="Unassembled WGS sequence"/>
</dbReference>
<dbReference type="Pfam" id="PF00560">
    <property type="entry name" value="LRR_1"/>
    <property type="match status" value="3"/>
</dbReference>
<keyword evidence="3" id="KW-0433">Leucine-rich repeat</keyword>
<evidence type="ECO:0000256" key="1">
    <source>
        <dbReference type="ARBA" id="ARBA00004479"/>
    </source>
</evidence>
<comment type="caution">
    <text evidence="11">The sequence shown here is derived from an EMBL/GenBank/DDBJ whole genome shotgun (WGS) entry which is preliminary data.</text>
</comment>
<keyword evidence="8" id="KW-0472">Membrane</keyword>
<dbReference type="InterPro" id="IPR053211">
    <property type="entry name" value="DNA_repair-toleration"/>
</dbReference>
<comment type="subcellular location">
    <subcellularLocation>
        <location evidence="1">Membrane</location>
        <topology evidence="1">Single-pass type I membrane protein</topology>
    </subcellularLocation>
</comment>
<evidence type="ECO:0008006" key="13">
    <source>
        <dbReference type="Google" id="ProtNLM"/>
    </source>
</evidence>
<dbReference type="AlphaFoldDB" id="A0A6A2YGU7"/>
<dbReference type="FunFam" id="3.80.10.10:FF:000041">
    <property type="entry name" value="LRR receptor-like serine/threonine-protein kinase ERECTA"/>
    <property type="match status" value="1"/>
</dbReference>
<dbReference type="InterPro" id="IPR032675">
    <property type="entry name" value="LRR_dom_sf"/>
</dbReference>
<dbReference type="GO" id="GO:0016020">
    <property type="term" value="C:membrane"/>
    <property type="evidence" value="ECO:0007669"/>
    <property type="project" value="UniProtKB-SubCell"/>
</dbReference>
<keyword evidence="7" id="KW-1133">Transmembrane helix</keyword>
<evidence type="ECO:0000256" key="3">
    <source>
        <dbReference type="ARBA" id="ARBA00022614"/>
    </source>
</evidence>
<keyword evidence="4" id="KW-0812">Transmembrane</keyword>
<organism evidence="11 12">
    <name type="scientific">Hibiscus syriacus</name>
    <name type="common">Rose of Sharon</name>
    <dbReference type="NCBI Taxonomy" id="106335"/>
    <lineage>
        <taxon>Eukaryota</taxon>
        <taxon>Viridiplantae</taxon>
        <taxon>Streptophyta</taxon>
        <taxon>Embryophyta</taxon>
        <taxon>Tracheophyta</taxon>
        <taxon>Spermatophyta</taxon>
        <taxon>Magnoliopsida</taxon>
        <taxon>eudicotyledons</taxon>
        <taxon>Gunneridae</taxon>
        <taxon>Pentapetalae</taxon>
        <taxon>rosids</taxon>
        <taxon>malvids</taxon>
        <taxon>Malvales</taxon>
        <taxon>Malvaceae</taxon>
        <taxon>Malvoideae</taxon>
        <taxon>Hibiscus</taxon>
    </lineage>
</organism>
<dbReference type="PANTHER" id="PTHR48060">
    <property type="entry name" value="DNA DAMAGE-REPAIR/TOLERATION PROTEIN DRT100"/>
    <property type="match status" value="1"/>
</dbReference>
<evidence type="ECO:0000313" key="11">
    <source>
        <dbReference type="EMBL" id="KAE8673554.1"/>
    </source>
</evidence>
<evidence type="ECO:0000256" key="2">
    <source>
        <dbReference type="ARBA" id="ARBA00009592"/>
    </source>
</evidence>
<dbReference type="PANTHER" id="PTHR48060:SF7">
    <property type="entry name" value="DNA DAMAGE-REPAIR_TOLERATION PROTEIN DRT100"/>
    <property type="match status" value="1"/>
</dbReference>
<evidence type="ECO:0000256" key="8">
    <source>
        <dbReference type="ARBA" id="ARBA00023136"/>
    </source>
</evidence>
<evidence type="ECO:0000313" key="12">
    <source>
        <dbReference type="Proteomes" id="UP000436088"/>
    </source>
</evidence>
<sequence length="262" mass="28165">MGIFSFAAVALPLLLSILSGAVFACPPSDREALLSSTAIRRFTDVSLRGESEDPILQKPGHSNSGYMTGSINPSVFQLDKLSTLIIADWKGITGQIPPCVAPLPNLRVLDLIGNSLSGKIPTHAESCFTESKQTHRNNPSFHRRFGNMNRLADLDSSINKLRGQIPAQLGKMKVLATLNLHNNMFSGTIPAAVLGNSGYMVLDLSFNNPKGSVPKSLLSAKYVGHLDLSHNRLCGEIPVGTPFDHLEASSFDGNEFLCGNPL</sequence>
<feature type="chain" id="PRO_5025466332" description="DRT100 protein" evidence="10">
    <location>
        <begin position="25"/>
        <end position="262"/>
    </location>
</feature>
<evidence type="ECO:0000256" key="5">
    <source>
        <dbReference type="ARBA" id="ARBA00022729"/>
    </source>
</evidence>
<evidence type="ECO:0000256" key="10">
    <source>
        <dbReference type="SAM" id="SignalP"/>
    </source>
</evidence>
<keyword evidence="12" id="KW-1185">Reference proteome</keyword>
<keyword evidence="5 10" id="KW-0732">Signal</keyword>
<name>A0A6A2YGU7_HIBSY</name>
<dbReference type="SUPFAM" id="SSF52058">
    <property type="entry name" value="L domain-like"/>
    <property type="match status" value="1"/>
</dbReference>
<proteinExistence type="inferred from homology"/>
<feature type="signal peptide" evidence="10">
    <location>
        <begin position="1"/>
        <end position="24"/>
    </location>
</feature>
<comment type="similarity">
    <text evidence="2">Belongs to the RLP family.</text>
</comment>
<evidence type="ECO:0000256" key="4">
    <source>
        <dbReference type="ARBA" id="ARBA00022692"/>
    </source>
</evidence>